<sequence length="75" mass="8094">MSSFNVVGFFALAEGRRTPVHNPGTGSVYHCHYATSLKSQDDNPISAALRVYSAFGDSPLPDNTIVFAIAKAFYP</sequence>
<dbReference type="AlphaFoldDB" id="A0AAD6UZ44"/>
<feature type="non-terminal residue" evidence="1">
    <location>
        <position position="75"/>
    </location>
</feature>
<gene>
    <name evidence="1" type="ORF">GGX14DRAFT_320281</name>
    <name evidence="2" type="ORF">GGX14DRAFT_324123</name>
</gene>
<name>A0AAD6UZ44_9AGAR</name>
<evidence type="ECO:0000313" key="3">
    <source>
        <dbReference type="Proteomes" id="UP001219525"/>
    </source>
</evidence>
<evidence type="ECO:0000313" key="1">
    <source>
        <dbReference type="EMBL" id="KAJ7195661.1"/>
    </source>
</evidence>
<dbReference type="EMBL" id="JARJCW010000005">
    <property type="protein sequence ID" value="KAJ7224716.1"/>
    <property type="molecule type" value="Genomic_DNA"/>
</dbReference>
<evidence type="ECO:0000313" key="2">
    <source>
        <dbReference type="EMBL" id="KAJ7224716.1"/>
    </source>
</evidence>
<reference evidence="1" key="1">
    <citation type="submission" date="2023-03" db="EMBL/GenBank/DDBJ databases">
        <title>Massive genome expansion in bonnet fungi (Mycena s.s.) driven by repeated elements and novel gene families across ecological guilds.</title>
        <authorList>
            <consortium name="Lawrence Berkeley National Laboratory"/>
            <person name="Harder C.B."/>
            <person name="Miyauchi S."/>
            <person name="Viragh M."/>
            <person name="Kuo A."/>
            <person name="Thoen E."/>
            <person name="Andreopoulos B."/>
            <person name="Lu D."/>
            <person name="Skrede I."/>
            <person name="Drula E."/>
            <person name="Henrissat B."/>
            <person name="Morin E."/>
            <person name="Kohler A."/>
            <person name="Barry K."/>
            <person name="LaButti K."/>
            <person name="Morin E."/>
            <person name="Salamov A."/>
            <person name="Lipzen A."/>
            <person name="Mereny Z."/>
            <person name="Hegedus B."/>
            <person name="Baldrian P."/>
            <person name="Stursova M."/>
            <person name="Weitz H."/>
            <person name="Taylor A."/>
            <person name="Grigoriev I.V."/>
            <person name="Nagy L.G."/>
            <person name="Martin F."/>
            <person name="Kauserud H."/>
        </authorList>
    </citation>
    <scope>NUCLEOTIDE SEQUENCE</scope>
    <source>
        <strain evidence="1">9144</strain>
    </source>
</reference>
<protein>
    <submittedName>
        <fullName evidence="1">Uncharacterized protein</fullName>
    </submittedName>
</protein>
<organism evidence="1 3">
    <name type="scientific">Mycena pura</name>
    <dbReference type="NCBI Taxonomy" id="153505"/>
    <lineage>
        <taxon>Eukaryota</taxon>
        <taxon>Fungi</taxon>
        <taxon>Dikarya</taxon>
        <taxon>Basidiomycota</taxon>
        <taxon>Agaricomycotina</taxon>
        <taxon>Agaricomycetes</taxon>
        <taxon>Agaricomycetidae</taxon>
        <taxon>Agaricales</taxon>
        <taxon>Marasmiineae</taxon>
        <taxon>Mycenaceae</taxon>
        <taxon>Mycena</taxon>
    </lineage>
</organism>
<accession>A0AAD6UZ44</accession>
<comment type="caution">
    <text evidence="1">The sequence shown here is derived from an EMBL/GenBank/DDBJ whole genome shotgun (WGS) entry which is preliminary data.</text>
</comment>
<keyword evidence="3" id="KW-1185">Reference proteome</keyword>
<dbReference type="EMBL" id="JARJCW010000089">
    <property type="protein sequence ID" value="KAJ7195661.1"/>
    <property type="molecule type" value="Genomic_DNA"/>
</dbReference>
<dbReference type="Proteomes" id="UP001219525">
    <property type="component" value="Unassembled WGS sequence"/>
</dbReference>
<proteinExistence type="predicted"/>